<dbReference type="KEGG" id="cohn:KCTCHS21_04300"/>
<name>A0A3T1CYZ4_9BACL</name>
<organism evidence="2 3">
    <name type="scientific">Cohnella abietis</name>
    <dbReference type="NCBI Taxonomy" id="2507935"/>
    <lineage>
        <taxon>Bacteria</taxon>
        <taxon>Bacillati</taxon>
        <taxon>Bacillota</taxon>
        <taxon>Bacilli</taxon>
        <taxon>Bacillales</taxon>
        <taxon>Paenibacillaceae</taxon>
        <taxon>Cohnella</taxon>
    </lineage>
</organism>
<keyword evidence="3" id="KW-1185">Reference proteome</keyword>
<keyword evidence="1" id="KW-1133">Transmembrane helix</keyword>
<dbReference type="OrthoDB" id="2588128at2"/>
<proteinExistence type="predicted"/>
<dbReference type="EMBL" id="AP019400">
    <property type="protein sequence ID" value="BBI31031.1"/>
    <property type="molecule type" value="Genomic_DNA"/>
</dbReference>
<gene>
    <name evidence="2" type="ORF">KCTCHS21_04300</name>
</gene>
<dbReference type="AlphaFoldDB" id="A0A3T1CYZ4"/>
<sequence length="426" mass="47322">MDNRVKQEMASIPIPSDLHRRSRLGVELAIAENKPASNLAINPARKRRRTLLVLTASLLGLVLLTAVLSNSQVRAAIQKALQFVPGIGIVKEEELPADRYVLKNPITQTVGSGTIVITGVMVDSRMTLVSINGENTARLDKIKIINDQGAEFIIKPSLSTWSSGQWQASYGHQGELDLKGSVSIVVGEEGKETVIPITLIKAETFTNYADMGATSTVNGVTITAITNRVDEKARISLIAQHPKEIRITDYGFFGLYAHDNLKMNVTDNIGNSIPLEIIRGILAPASDFYFKLSDKRNITYKLTLPEIYTETQDEATITIPTETTDNLNQTFEIAGFPVTITGVERLDEKNLRVYVDMHYSESTTKSLHMFNLAGLSNMGRLNERTGELVYLEFEAESNRTKQKITISRPQILIRGPWTFELPTFDR</sequence>
<keyword evidence="1" id="KW-0812">Transmembrane</keyword>
<feature type="transmembrane region" description="Helical" evidence="1">
    <location>
        <begin position="51"/>
        <end position="69"/>
    </location>
</feature>
<evidence type="ECO:0000313" key="2">
    <source>
        <dbReference type="EMBL" id="BBI31031.1"/>
    </source>
</evidence>
<dbReference type="Proteomes" id="UP000289856">
    <property type="component" value="Chromosome"/>
</dbReference>
<accession>A0A3T1CYZ4</accession>
<evidence type="ECO:0000313" key="3">
    <source>
        <dbReference type="Proteomes" id="UP000289856"/>
    </source>
</evidence>
<protein>
    <recommendedName>
        <fullName evidence="4">DUF4179 domain-containing protein</fullName>
    </recommendedName>
</protein>
<reference evidence="2 3" key="1">
    <citation type="submission" date="2019-01" db="EMBL/GenBank/DDBJ databases">
        <title>Complete genome sequence of Cohnella hallensis HS21 isolated from Korean fir (Abies koreana) rhizospheric soil.</title>
        <authorList>
            <person name="Jiang L."/>
            <person name="Kang S.W."/>
            <person name="Kim S."/>
            <person name="Jung J."/>
            <person name="Kim C.Y."/>
            <person name="Kim D.H."/>
            <person name="Kim S.W."/>
            <person name="Lee J."/>
        </authorList>
    </citation>
    <scope>NUCLEOTIDE SEQUENCE [LARGE SCALE GENOMIC DNA]</scope>
    <source>
        <strain evidence="2 3">HS21</strain>
    </source>
</reference>
<evidence type="ECO:0008006" key="4">
    <source>
        <dbReference type="Google" id="ProtNLM"/>
    </source>
</evidence>
<dbReference type="RefSeq" id="WP_130604914.1">
    <property type="nucleotide sequence ID" value="NZ_AP019400.1"/>
</dbReference>
<evidence type="ECO:0000256" key="1">
    <source>
        <dbReference type="SAM" id="Phobius"/>
    </source>
</evidence>
<keyword evidence="1" id="KW-0472">Membrane</keyword>